<dbReference type="PANTHER" id="PTHR21180:SF32">
    <property type="entry name" value="ENDONUCLEASE_EXONUCLEASE_PHOSPHATASE FAMILY DOMAIN-CONTAINING PROTEIN 1"/>
    <property type="match status" value="1"/>
</dbReference>
<evidence type="ECO:0000313" key="3">
    <source>
        <dbReference type="Proteomes" id="UP000539064"/>
    </source>
</evidence>
<dbReference type="GO" id="GO:0006281">
    <property type="term" value="P:DNA repair"/>
    <property type="evidence" value="ECO:0007669"/>
    <property type="project" value="InterPro"/>
</dbReference>
<dbReference type="Pfam" id="PF12836">
    <property type="entry name" value="HHH_3"/>
    <property type="match status" value="1"/>
</dbReference>
<feature type="domain" description="Helix-hairpin-helix DNA-binding motif class 1" evidence="1">
    <location>
        <begin position="76"/>
        <end position="95"/>
    </location>
</feature>
<dbReference type="Proteomes" id="UP000539064">
    <property type="component" value="Unassembled WGS sequence"/>
</dbReference>
<dbReference type="PANTHER" id="PTHR21180">
    <property type="entry name" value="ENDONUCLEASE/EXONUCLEASE/PHOSPHATASE FAMILY DOMAIN-CONTAINING PROTEIN 1"/>
    <property type="match status" value="1"/>
</dbReference>
<dbReference type="AlphaFoldDB" id="A0A7X0XZS4"/>
<dbReference type="Gene3D" id="2.60.40.10">
    <property type="entry name" value="Immunoglobulins"/>
    <property type="match status" value="1"/>
</dbReference>
<accession>A0A7X0XZS4</accession>
<proteinExistence type="predicted"/>
<dbReference type="GO" id="GO:0003677">
    <property type="term" value="F:DNA binding"/>
    <property type="evidence" value="ECO:0007669"/>
    <property type="project" value="InterPro"/>
</dbReference>
<protein>
    <submittedName>
        <fullName evidence="2">Helix-hairpin-helix domain-containing protein</fullName>
    </submittedName>
</protein>
<evidence type="ECO:0000313" key="2">
    <source>
        <dbReference type="EMBL" id="MBC1794760.1"/>
    </source>
</evidence>
<dbReference type="InterPro" id="IPR013783">
    <property type="entry name" value="Ig-like_fold"/>
</dbReference>
<dbReference type="InterPro" id="IPR010994">
    <property type="entry name" value="RuvA_2-like"/>
</dbReference>
<dbReference type="GO" id="GO:0015628">
    <property type="term" value="P:protein secretion by the type II secretion system"/>
    <property type="evidence" value="ECO:0007669"/>
    <property type="project" value="TreeGrafter"/>
</dbReference>
<dbReference type="EMBL" id="JAARVG010000017">
    <property type="protein sequence ID" value="MBC1794760.1"/>
    <property type="molecule type" value="Genomic_DNA"/>
</dbReference>
<dbReference type="SMART" id="SM00278">
    <property type="entry name" value="HhH1"/>
    <property type="match status" value="2"/>
</dbReference>
<dbReference type="SUPFAM" id="SSF47781">
    <property type="entry name" value="RuvA domain 2-like"/>
    <property type="match status" value="1"/>
</dbReference>
<dbReference type="RefSeq" id="WP_185492095.1">
    <property type="nucleotide sequence ID" value="NZ_JAARVC010000007.1"/>
</dbReference>
<dbReference type="InterPro" id="IPR003583">
    <property type="entry name" value="Hlx-hairpin-Hlx_DNA-bd_motif"/>
</dbReference>
<evidence type="ECO:0000259" key="1">
    <source>
        <dbReference type="SMART" id="SM00278"/>
    </source>
</evidence>
<organism evidence="2 3">
    <name type="scientific">Listeria booriae</name>
    <dbReference type="NCBI Taxonomy" id="1552123"/>
    <lineage>
        <taxon>Bacteria</taxon>
        <taxon>Bacillati</taxon>
        <taxon>Bacillota</taxon>
        <taxon>Bacilli</taxon>
        <taxon>Bacillales</taxon>
        <taxon>Listeriaceae</taxon>
        <taxon>Listeria</taxon>
    </lineage>
</organism>
<feature type="domain" description="Helix-hairpin-helix DNA-binding motif class 1" evidence="1">
    <location>
        <begin position="50"/>
        <end position="69"/>
    </location>
</feature>
<sequence length="534" mass="59678">MKQWKWLYGLLLASLLFVSLPNLVEDYSGKAYASETVVQESVNLNTASLAQLKLLDGVGDVLAQRIIENRPYEKLDDLLKVKGIGDKTLIKIKEQGLAVVEDPKLVVNPFDDDDQILSGTAMPNATIKVYINSELIANINADSKGSFAYKIGYVDYSVNKIKVEEWRGANLAGETEFFVKSSGNIRYFSGLYDGLFKSTTFDTIDPAGLLDSSDSFQATLNGRYIGLIKQVNLNIKTYNIAYNANYQATPDKDGKLKFSIKPTYYANLANKVAELNCEAVDARVINIESQRVSTGILSADLPVAKDIKVVYQNNQLIYSSDVSPGVEVNMGISGTKVLAGAIPLTSDFPQYKHISLALDYEKDNYVEHLGKYNLPITMILNRKSTNHRIYCTQVQNQDINQPPASITSEHTNSTFYLSSGDVRIAGIPNSLVKIRLQTPDYDWEEYGFLSNHAANYEYTVKLNESGNVNYHDIPSDLAYYLQFYRAAYVSNIVDGVSGKENKLNLDRDYYTDDFTGTPIEKFKVYAKNKELLIN</sequence>
<dbReference type="GO" id="GO:0015627">
    <property type="term" value="C:type II protein secretion system complex"/>
    <property type="evidence" value="ECO:0007669"/>
    <property type="project" value="TreeGrafter"/>
</dbReference>
<dbReference type="InterPro" id="IPR051675">
    <property type="entry name" value="Endo/Exo/Phosphatase_dom_1"/>
</dbReference>
<gene>
    <name evidence="2" type="ORF">HCA52_15100</name>
</gene>
<name>A0A7X0XZS4_9LIST</name>
<reference evidence="2 3" key="1">
    <citation type="submission" date="2020-03" db="EMBL/GenBank/DDBJ databases">
        <title>Soil Listeria distribution.</title>
        <authorList>
            <person name="Liao J."/>
            <person name="Wiedmann M."/>
        </authorList>
    </citation>
    <scope>NUCLEOTIDE SEQUENCE [LARGE SCALE GENOMIC DNA]</scope>
    <source>
        <strain evidence="2 3">FSL L7-0978</strain>
    </source>
</reference>
<comment type="caution">
    <text evidence="2">The sequence shown here is derived from an EMBL/GenBank/DDBJ whole genome shotgun (WGS) entry which is preliminary data.</text>
</comment>
<dbReference type="Gene3D" id="1.10.150.320">
    <property type="entry name" value="Photosystem II 12 kDa extrinsic protein"/>
    <property type="match status" value="1"/>
</dbReference>